<evidence type="ECO:0000313" key="2">
    <source>
        <dbReference type="EMBL" id="KPI82791.1"/>
    </source>
</evidence>
<feature type="signal peptide" evidence="1">
    <location>
        <begin position="1"/>
        <end position="26"/>
    </location>
</feature>
<keyword evidence="3" id="KW-1185">Reference proteome</keyword>
<keyword evidence="1" id="KW-0732">Signal</keyword>
<dbReference type="VEuPathDB" id="TriTrypDB:Lsey_0539_0030"/>
<dbReference type="Proteomes" id="UP000038009">
    <property type="component" value="Unassembled WGS sequence"/>
</dbReference>
<name>A0A0N1PA15_LEPSE</name>
<organism evidence="2 3">
    <name type="scientific">Leptomonas seymouri</name>
    <dbReference type="NCBI Taxonomy" id="5684"/>
    <lineage>
        <taxon>Eukaryota</taxon>
        <taxon>Discoba</taxon>
        <taxon>Euglenozoa</taxon>
        <taxon>Kinetoplastea</taxon>
        <taxon>Metakinetoplastina</taxon>
        <taxon>Trypanosomatida</taxon>
        <taxon>Trypanosomatidae</taxon>
        <taxon>Leishmaniinae</taxon>
        <taxon>Leptomonas</taxon>
    </lineage>
</organism>
<protein>
    <submittedName>
        <fullName evidence="2">Uncharacterized protein</fullName>
    </submittedName>
</protein>
<dbReference type="EMBL" id="LJSK01000539">
    <property type="protein sequence ID" value="KPI82791.1"/>
    <property type="molecule type" value="Genomic_DNA"/>
</dbReference>
<sequence length="191" mass="20418">MPCLVPRLLMAAAAVVLLLLSTPSAASMETFIKQYQSIMESAGTGFSMFYRDAMSLPASYAWTCENVTGVRASVAYPSATWPYRMTVSTVAVTVQPVTTSASVTYELYGHSCDFYGSCSPLRIGTAPSFDVTPNRVIMVMGKMTSNNVVNFLPLAYYVVLPIAACSPAGSASVASIFSRGGVVTLWDKTEL</sequence>
<dbReference type="OrthoDB" id="258353at2759"/>
<comment type="caution">
    <text evidence="2">The sequence shown here is derived from an EMBL/GenBank/DDBJ whole genome shotgun (WGS) entry which is preliminary data.</text>
</comment>
<evidence type="ECO:0000256" key="1">
    <source>
        <dbReference type="SAM" id="SignalP"/>
    </source>
</evidence>
<gene>
    <name evidence="2" type="ORF">ABL78_8198</name>
</gene>
<evidence type="ECO:0000313" key="3">
    <source>
        <dbReference type="Proteomes" id="UP000038009"/>
    </source>
</evidence>
<feature type="chain" id="PRO_5005879648" evidence="1">
    <location>
        <begin position="27"/>
        <end position="191"/>
    </location>
</feature>
<reference evidence="2 3" key="1">
    <citation type="journal article" date="2015" name="PLoS Pathog.">
        <title>Leptomonas seymouri: Adaptations to the Dixenous Life Cycle Analyzed by Genome Sequencing, Transcriptome Profiling and Co-infection with Leishmania donovani.</title>
        <authorList>
            <person name="Kraeva N."/>
            <person name="Butenko A."/>
            <person name="Hlavacova J."/>
            <person name="Kostygov A."/>
            <person name="Myskova J."/>
            <person name="Grybchuk D."/>
            <person name="Lestinova T."/>
            <person name="Votypka J."/>
            <person name="Volf P."/>
            <person name="Opperdoes F."/>
            <person name="Flegontov P."/>
            <person name="Lukes J."/>
            <person name="Yurchenko V."/>
        </authorList>
    </citation>
    <scope>NUCLEOTIDE SEQUENCE [LARGE SCALE GENOMIC DNA]</scope>
    <source>
        <strain evidence="2 3">ATCC 30220</strain>
    </source>
</reference>
<dbReference type="OMA" id="TSYQWEC"/>
<proteinExistence type="predicted"/>
<dbReference type="AlphaFoldDB" id="A0A0N1PA15"/>
<accession>A0A0N1PA15</accession>